<dbReference type="PIRSF" id="PIRSF006060">
    <property type="entry name" value="AA_transporter"/>
    <property type="match status" value="1"/>
</dbReference>
<feature type="transmembrane region" description="Helical" evidence="6">
    <location>
        <begin position="70"/>
        <end position="95"/>
    </location>
</feature>
<evidence type="ECO:0000313" key="8">
    <source>
        <dbReference type="Proteomes" id="UP000717696"/>
    </source>
</evidence>
<feature type="transmembrane region" description="Helical" evidence="6">
    <location>
        <begin position="160"/>
        <end position="178"/>
    </location>
</feature>
<name>A0A9P9EL88_9HYPO</name>
<feature type="transmembrane region" description="Helical" evidence="6">
    <location>
        <begin position="473"/>
        <end position="491"/>
    </location>
</feature>
<comment type="caution">
    <text evidence="7">The sequence shown here is derived from an EMBL/GenBank/DDBJ whole genome shotgun (WGS) entry which is preliminary data.</text>
</comment>
<feature type="transmembrane region" description="Helical" evidence="6">
    <location>
        <begin position="227"/>
        <end position="247"/>
    </location>
</feature>
<dbReference type="Gene3D" id="1.20.1740.10">
    <property type="entry name" value="Amino acid/polyamine transporter I"/>
    <property type="match status" value="1"/>
</dbReference>
<evidence type="ECO:0000256" key="2">
    <source>
        <dbReference type="ARBA" id="ARBA00022448"/>
    </source>
</evidence>
<keyword evidence="4 6" id="KW-1133">Transmembrane helix</keyword>
<dbReference type="GO" id="GO:0016020">
    <property type="term" value="C:membrane"/>
    <property type="evidence" value="ECO:0007669"/>
    <property type="project" value="UniProtKB-SubCell"/>
</dbReference>
<dbReference type="Pfam" id="PF13520">
    <property type="entry name" value="AA_permease_2"/>
    <property type="match status" value="1"/>
</dbReference>
<sequence>MAADKDKESIAHGDISKDKLMTSTGPEHEVLPRVYNMWTASAYQVLMMASWTCNLVMYSTVFDLGGPMMLIYSTIIVCIGQCLLMSSLAEMCSVWPYSGGQQAFTKNLAPARVRRFLSYLVGWFVLVGDLAASSSCAMNNAQMIGAIVQLTHPEFQMTRWSTWLMYIANILLSVLFTFSQRHLPLISTVGGFITLGGGIAWAVSFLTLSPKQSASFVFTRFMNNSGYASSGWVGIMSFYAPAYALYGTDGILHISEEMKDAHKTAPRAMIWSMIFSGITSLTGAIIMGFCCGNWEDYLKTDLPYIPWFVDTLHGVGGGVAFLAIIIILLNFLIIIGINTAVSRLAWGMARDNALPFSRIFVKINPVVQTPLNTISFAVVTEIAIGVIAFGSDYAFEAIISFGQAAIQIGYVTPVLMLLWRGRHALPVPRSFTLGSFGLAINIVSACWSCLIIIMLVFPLYVPVNAENIYNMNWSIALIGAVVLFVSVDWILRAQYYYVVSAE</sequence>
<organism evidence="7 8">
    <name type="scientific">Dactylonectria estremocensis</name>
    <dbReference type="NCBI Taxonomy" id="1079267"/>
    <lineage>
        <taxon>Eukaryota</taxon>
        <taxon>Fungi</taxon>
        <taxon>Dikarya</taxon>
        <taxon>Ascomycota</taxon>
        <taxon>Pezizomycotina</taxon>
        <taxon>Sordariomycetes</taxon>
        <taxon>Hypocreomycetidae</taxon>
        <taxon>Hypocreales</taxon>
        <taxon>Nectriaceae</taxon>
        <taxon>Dactylonectria</taxon>
    </lineage>
</organism>
<keyword evidence="2" id="KW-0813">Transport</keyword>
<gene>
    <name evidence="7" type="ORF">B0J13DRAFT_476974</name>
</gene>
<proteinExistence type="predicted"/>
<keyword evidence="8" id="KW-1185">Reference proteome</keyword>
<dbReference type="EMBL" id="JAGMUU010000012">
    <property type="protein sequence ID" value="KAH7141564.1"/>
    <property type="molecule type" value="Genomic_DNA"/>
</dbReference>
<accession>A0A9P9EL88</accession>
<reference evidence="7" key="1">
    <citation type="journal article" date="2021" name="Nat. Commun.">
        <title>Genetic determinants of endophytism in the Arabidopsis root mycobiome.</title>
        <authorList>
            <person name="Mesny F."/>
            <person name="Miyauchi S."/>
            <person name="Thiergart T."/>
            <person name="Pickel B."/>
            <person name="Atanasova L."/>
            <person name="Karlsson M."/>
            <person name="Huettel B."/>
            <person name="Barry K.W."/>
            <person name="Haridas S."/>
            <person name="Chen C."/>
            <person name="Bauer D."/>
            <person name="Andreopoulos W."/>
            <person name="Pangilinan J."/>
            <person name="LaButti K."/>
            <person name="Riley R."/>
            <person name="Lipzen A."/>
            <person name="Clum A."/>
            <person name="Drula E."/>
            <person name="Henrissat B."/>
            <person name="Kohler A."/>
            <person name="Grigoriev I.V."/>
            <person name="Martin F.M."/>
            <person name="Hacquard S."/>
        </authorList>
    </citation>
    <scope>NUCLEOTIDE SEQUENCE</scope>
    <source>
        <strain evidence="7">MPI-CAGE-AT-0021</strain>
    </source>
</reference>
<dbReference type="PANTHER" id="PTHR45649:SF14">
    <property type="entry name" value="GABA PERMEASE"/>
    <property type="match status" value="1"/>
</dbReference>
<keyword evidence="3 6" id="KW-0812">Transmembrane</keyword>
<feature type="transmembrane region" description="Helical" evidence="6">
    <location>
        <begin position="315"/>
        <end position="341"/>
    </location>
</feature>
<dbReference type="Proteomes" id="UP000717696">
    <property type="component" value="Unassembled WGS sequence"/>
</dbReference>
<evidence type="ECO:0000256" key="5">
    <source>
        <dbReference type="ARBA" id="ARBA00023136"/>
    </source>
</evidence>
<comment type="subcellular location">
    <subcellularLocation>
        <location evidence="1">Membrane</location>
        <topology evidence="1">Multi-pass membrane protein</topology>
    </subcellularLocation>
</comment>
<feature type="transmembrane region" description="Helical" evidence="6">
    <location>
        <begin position="40"/>
        <end position="58"/>
    </location>
</feature>
<dbReference type="PANTHER" id="PTHR45649">
    <property type="entry name" value="AMINO-ACID PERMEASE BAT1"/>
    <property type="match status" value="1"/>
</dbReference>
<evidence type="ECO:0000256" key="1">
    <source>
        <dbReference type="ARBA" id="ARBA00004141"/>
    </source>
</evidence>
<keyword evidence="5 6" id="KW-0472">Membrane</keyword>
<dbReference type="AlphaFoldDB" id="A0A9P9EL88"/>
<dbReference type="OrthoDB" id="2417308at2759"/>
<protein>
    <submittedName>
        <fullName evidence="7">Amino acid/polyamine transporter I</fullName>
    </submittedName>
</protein>
<evidence type="ECO:0000256" key="6">
    <source>
        <dbReference type="SAM" id="Phobius"/>
    </source>
</evidence>
<feature type="transmembrane region" description="Helical" evidence="6">
    <location>
        <begin position="268"/>
        <end position="295"/>
    </location>
</feature>
<evidence type="ECO:0000256" key="3">
    <source>
        <dbReference type="ARBA" id="ARBA00022692"/>
    </source>
</evidence>
<feature type="transmembrane region" description="Helical" evidence="6">
    <location>
        <begin position="185"/>
        <end position="207"/>
    </location>
</feature>
<dbReference type="GO" id="GO:0022857">
    <property type="term" value="F:transmembrane transporter activity"/>
    <property type="evidence" value="ECO:0007669"/>
    <property type="project" value="InterPro"/>
</dbReference>
<feature type="transmembrane region" description="Helical" evidence="6">
    <location>
        <begin position="116"/>
        <end position="140"/>
    </location>
</feature>
<feature type="transmembrane region" description="Helical" evidence="6">
    <location>
        <begin position="431"/>
        <end position="461"/>
    </location>
</feature>
<dbReference type="InterPro" id="IPR002293">
    <property type="entry name" value="AA/rel_permease1"/>
</dbReference>
<feature type="transmembrane region" description="Helical" evidence="6">
    <location>
        <begin position="397"/>
        <end position="419"/>
    </location>
</feature>
<evidence type="ECO:0000256" key="4">
    <source>
        <dbReference type="ARBA" id="ARBA00022989"/>
    </source>
</evidence>
<evidence type="ECO:0000313" key="7">
    <source>
        <dbReference type="EMBL" id="KAH7141564.1"/>
    </source>
</evidence>